<dbReference type="EMBL" id="JAPQKH010000002">
    <property type="protein sequence ID" value="KAJ5113099.1"/>
    <property type="molecule type" value="Genomic_DNA"/>
</dbReference>
<dbReference type="OrthoDB" id="2094269at2759"/>
<dbReference type="Pfam" id="PF03959">
    <property type="entry name" value="FSH1"/>
    <property type="match status" value="1"/>
</dbReference>
<dbReference type="GO" id="GO:0005634">
    <property type="term" value="C:nucleus"/>
    <property type="evidence" value="ECO:0007669"/>
    <property type="project" value="TreeGrafter"/>
</dbReference>
<evidence type="ECO:0000313" key="3">
    <source>
        <dbReference type="EMBL" id="KAJ5113099.1"/>
    </source>
</evidence>
<reference evidence="3" key="2">
    <citation type="journal article" date="2023" name="IMA Fungus">
        <title>Comparative genomic study of the Penicillium genus elucidates a diverse pangenome and 15 lateral gene transfer events.</title>
        <authorList>
            <person name="Petersen C."/>
            <person name="Sorensen T."/>
            <person name="Nielsen M.R."/>
            <person name="Sondergaard T.E."/>
            <person name="Sorensen J.L."/>
            <person name="Fitzpatrick D.A."/>
            <person name="Frisvad J.C."/>
            <person name="Nielsen K.L."/>
        </authorList>
    </citation>
    <scope>NUCLEOTIDE SEQUENCE</scope>
    <source>
        <strain evidence="3">IBT 30069</strain>
    </source>
</reference>
<dbReference type="PANTHER" id="PTHR48070:SF7">
    <property type="entry name" value="SERINE HYDROLASE FSH DOMAIN-CONTAINING PROTEIN-RELATED"/>
    <property type="match status" value="1"/>
</dbReference>
<evidence type="ECO:0000259" key="2">
    <source>
        <dbReference type="Pfam" id="PF03959"/>
    </source>
</evidence>
<dbReference type="GO" id="GO:0016787">
    <property type="term" value="F:hydrolase activity"/>
    <property type="evidence" value="ECO:0007669"/>
    <property type="project" value="UniProtKB-KW"/>
</dbReference>
<protein>
    <recommendedName>
        <fullName evidence="2">Serine hydrolase domain-containing protein</fullName>
    </recommendedName>
</protein>
<dbReference type="Gene3D" id="3.40.50.1820">
    <property type="entry name" value="alpha/beta hydrolase"/>
    <property type="match status" value="1"/>
</dbReference>
<dbReference type="InterPro" id="IPR050593">
    <property type="entry name" value="LovG"/>
</dbReference>
<dbReference type="Proteomes" id="UP001149165">
    <property type="component" value="Unassembled WGS sequence"/>
</dbReference>
<reference evidence="3" key="1">
    <citation type="submission" date="2022-11" db="EMBL/GenBank/DDBJ databases">
        <authorList>
            <person name="Petersen C."/>
        </authorList>
    </citation>
    <scope>NUCLEOTIDE SEQUENCE</scope>
    <source>
        <strain evidence="3">IBT 30069</strain>
    </source>
</reference>
<feature type="domain" description="Serine hydrolase" evidence="2">
    <location>
        <begin position="1"/>
        <end position="258"/>
    </location>
</feature>
<dbReference type="InterPro" id="IPR005645">
    <property type="entry name" value="FSH-like_dom"/>
</dbReference>
<sequence>MRVLMLHGHATSATIFKAQMMPIMGKLGNAYTFDFVDGPVSCPPPKGMGHLIPTAYTWFKTPSLEGLRESADWLTNYIEKNGPYDCICTFSKGAVPVITMMMDESRDGHERRMRCAPKCVVFMNGSIEYALLEENGLPVSDQARRTKYKCESTVKAKQDSMAAISRATVKPVGGIWDDKKGLLHNAKKIPPPSNCYGLDFNFLPQESLINMPSAHIVGAKDPIFPSGVQLANLFNPDLQSFHDHQGGHDLPRTPQVTNHIAGVFRQLNVATCA</sequence>
<gene>
    <name evidence="3" type="ORF">N7456_001633</name>
</gene>
<dbReference type="InterPro" id="IPR029058">
    <property type="entry name" value="AB_hydrolase_fold"/>
</dbReference>
<keyword evidence="1" id="KW-0378">Hydrolase</keyword>
<dbReference type="AlphaFoldDB" id="A0A9W9KNA1"/>
<keyword evidence="4" id="KW-1185">Reference proteome</keyword>
<accession>A0A9W9KNA1</accession>
<dbReference type="SUPFAM" id="SSF53474">
    <property type="entry name" value="alpha/beta-Hydrolases"/>
    <property type="match status" value="1"/>
</dbReference>
<dbReference type="GO" id="GO:0005737">
    <property type="term" value="C:cytoplasm"/>
    <property type="evidence" value="ECO:0007669"/>
    <property type="project" value="TreeGrafter"/>
</dbReference>
<proteinExistence type="predicted"/>
<name>A0A9W9KNA1_9EURO</name>
<organism evidence="3 4">
    <name type="scientific">Penicillium angulare</name>
    <dbReference type="NCBI Taxonomy" id="116970"/>
    <lineage>
        <taxon>Eukaryota</taxon>
        <taxon>Fungi</taxon>
        <taxon>Dikarya</taxon>
        <taxon>Ascomycota</taxon>
        <taxon>Pezizomycotina</taxon>
        <taxon>Eurotiomycetes</taxon>
        <taxon>Eurotiomycetidae</taxon>
        <taxon>Eurotiales</taxon>
        <taxon>Aspergillaceae</taxon>
        <taxon>Penicillium</taxon>
    </lineage>
</organism>
<dbReference type="GO" id="GO:0017000">
    <property type="term" value="P:antibiotic biosynthetic process"/>
    <property type="evidence" value="ECO:0007669"/>
    <property type="project" value="UniProtKB-ARBA"/>
</dbReference>
<comment type="caution">
    <text evidence="3">The sequence shown here is derived from an EMBL/GenBank/DDBJ whole genome shotgun (WGS) entry which is preliminary data.</text>
</comment>
<dbReference type="GO" id="GO:0019748">
    <property type="term" value="P:secondary metabolic process"/>
    <property type="evidence" value="ECO:0007669"/>
    <property type="project" value="TreeGrafter"/>
</dbReference>
<dbReference type="GO" id="GO:0072330">
    <property type="term" value="P:monocarboxylic acid biosynthetic process"/>
    <property type="evidence" value="ECO:0007669"/>
    <property type="project" value="UniProtKB-ARBA"/>
</dbReference>
<dbReference type="PANTHER" id="PTHR48070">
    <property type="entry name" value="ESTERASE OVCA2"/>
    <property type="match status" value="1"/>
</dbReference>
<evidence type="ECO:0000256" key="1">
    <source>
        <dbReference type="ARBA" id="ARBA00022801"/>
    </source>
</evidence>
<evidence type="ECO:0000313" key="4">
    <source>
        <dbReference type="Proteomes" id="UP001149165"/>
    </source>
</evidence>